<keyword evidence="2" id="KW-1185">Reference proteome</keyword>
<dbReference type="EMBL" id="JASJQH010007422">
    <property type="protein sequence ID" value="KAK9709274.1"/>
    <property type="molecule type" value="Genomic_DNA"/>
</dbReference>
<organism evidence="1 2">
    <name type="scientific">Basidiobolus ranarum</name>
    <dbReference type="NCBI Taxonomy" id="34480"/>
    <lineage>
        <taxon>Eukaryota</taxon>
        <taxon>Fungi</taxon>
        <taxon>Fungi incertae sedis</taxon>
        <taxon>Zoopagomycota</taxon>
        <taxon>Entomophthoromycotina</taxon>
        <taxon>Basidiobolomycetes</taxon>
        <taxon>Basidiobolales</taxon>
        <taxon>Basidiobolaceae</taxon>
        <taxon>Basidiobolus</taxon>
    </lineage>
</organism>
<dbReference type="Proteomes" id="UP001479436">
    <property type="component" value="Unassembled WGS sequence"/>
</dbReference>
<protein>
    <submittedName>
        <fullName evidence="1">Uncharacterized protein</fullName>
    </submittedName>
</protein>
<gene>
    <name evidence="1" type="ORF">K7432_009146</name>
</gene>
<evidence type="ECO:0000313" key="1">
    <source>
        <dbReference type="EMBL" id="KAK9709274.1"/>
    </source>
</evidence>
<name>A0ABR2VYA1_9FUNG</name>
<accession>A0ABR2VYA1</accession>
<sequence>MEEIMEKINIPQDDVNFLQAQYHAMQPEELQQKQIVIKTYGTLSIEAMDVNSTLWHIKFKHIIADKADVLKNSASLSLLGYRCSGKDEKRGSGGYSPPSIKRKQRVWGMQSPMYTLLSQYTQVTCIWEELGLPKFSKGQFSDL</sequence>
<comment type="caution">
    <text evidence="1">The sequence shown here is derived from an EMBL/GenBank/DDBJ whole genome shotgun (WGS) entry which is preliminary data.</text>
</comment>
<evidence type="ECO:0000313" key="2">
    <source>
        <dbReference type="Proteomes" id="UP001479436"/>
    </source>
</evidence>
<proteinExistence type="predicted"/>
<reference evidence="1 2" key="1">
    <citation type="submission" date="2023-04" db="EMBL/GenBank/DDBJ databases">
        <title>Genome of Basidiobolus ranarum AG-B5.</title>
        <authorList>
            <person name="Stajich J.E."/>
            <person name="Carter-House D."/>
            <person name="Gryganskyi A."/>
        </authorList>
    </citation>
    <scope>NUCLEOTIDE SEQUENCE [LARGE SCALE GENOMIC DNA]</scope>
    <source>
        <strain evidence="1 2">AG-B5</strain>
    </source>
</reference>